<dbReference type="InterPro" id="IPR050312">
    <property type="entry name" value="IolE/XylAMocC-like"/>
</dbReference>
<dbReference type="InterPro" id="IPR013022">
    <property type="entry name" value="Xyl_isomerase-like_TIM-brl"/>
</dbReference>
<dbReference type="GO" id="GO:0016853">
    <property type="term" value="F:isomerase activity"/>
    <property type="evidence" value="ECO:0007669"/>
    <property type="project" value="UniProtKB-KW"/>
</dbReference>
<dbReference type="AlphaFoldDB" id="A0A2N7WXH0"/>
<dbReference type="RefSeq" id="WP_102630406.1">
    <property type="nucleotide sequence ID" value="NZ_CADIJZ010000001.1"/>
</dbReference>
<protein>
    <submittedName>
        <fullName evidence="3">Sugar phosphate isomerase/epimerase</fullName>
    </submittedName>
</protein>
<feature type="domain" description="Xylose isomerase-like TIM barrel" evidence="1">
    <location>
        <begin position="21"/>
        <end position="257"/>
    </location>
</feature>
<evidence type="ECO:0000313" key="2">
    <source>
        <dbReference type="EMBL" id="CAB3637606.1"/>
    </source>
</evidence>
<dbReference type="SUPFAM" id="SSF51658">
    <property type="entry name" value="Xylose isomerase-like"/>
    <property type="match status" value="1"/>
</dbReference>
<dbReference type="EMBL" id="CADIJZ010000001">
    <property type="protein sequence ID" value="CAB3637606.1"/>
    <property type="molecule type" value="Genomic_DNA"/>
</dbReference>
<dbReference type="EMBL" id="PNXY01000001">
    <property type="protein sequence ID" value="PMS34206.1"/>
    <property type="molecule type" value="Genomic_DNA"/>
</dbReference>
<keyword evidence="4" id="KW-1185">Reference proteome</keyword>
<evidence type="ECO:0000313" key="4">
    <source>
        <dbReference type="Proteomes" id="UP000235659"/>
    </source>
</evidence>
<evidence type="ECO:0000313" key="5">
    <source>
        <dbReference type="Proteomes" id="UP000494205"/>
    </source>
</evidence>
<dbReference type="Pfam" id="PF01261">
    <property type="entry name" value="AP_endonuc_2"/>
    <property type="match status" value="1"/>
</dbReference>
<name>A0A2N7WXH0_9BURK</name>
<dbReference type="InterPro" id="IPR036237">
    <property type="entry name" value="Xyl_isomerase-like_sf"/>
</dbReference>
<reference evidence="3 4" key="1">
    <citation type="submission" date="2018-01" db="EMBL/GenBank/DDBJ databases">
        <title>Whole genome analyses suggest that Burkholderia sensu lato contains two further novel genera in the rhizoxinica-symbiotica group Mycetohabitans gen. nov., and Trinickia gen. nov.: implications for the evolution of diazotrophy and nodulation in the Burkholderiaceae.</title>
        <authorList>
            <person name="Estrada-de los Santos P."/>
            <person name="Palmer M."/>
            <person name="Chavez-Ramirez B."/>
            <person name="Beukes C."/>
            <person name="Steenkamp E.T."/>
            <person name="Hirsch A.M."/>
            <person name="Manyaka P."/>
            <person name="Maluk M."/>
            <person name="Lafos M."/>
            <person name="Crook M."/>
            <person name="Gross E."/>
            <person name="Simon M.F."/>
            <person name="Bueno dos Reis Junior F."/>
            <person name="Poole P.S."/>
            <person name="Venter S.N."/>
            <person name="James E.K."/>
        </authorList>
    </citation>
    <scope>NUCLEOTIDE SEQUENCE [LARGE SCALE GENOMIC DNA]</scope>
    <source>
        <strain evidence="3 4">WSM 3937</strain>
    </source>
</reference>
<dbReference type="OrthoDB" id="9801426at2"/>
<dbReference type="PANTHER" id="PTHR12110">
    <property type="entry name" value="HYDROXYPYRUVATE ISOMERASE"/>
    <property type="match status" value="1"/>
</dbReference>
<dbReference type="PANTHER" id="PTHR12110:SF21">
    <property type="entry name" value="XYLOSE ISOMERASE-LIKE TIM BARREL DOMAIN-CONTAINING PROTEIN"/>
    <property type="match status" value="1"/>
</dbReference>
<proteinExistence type="predicted"/>
<gene>
    <name evidence="3" type="ORF">C0Z16_01185</name>
    <name evidence="2" type="ORF">LMG27174_00233</name>
</gene>
<dbReference type="Gene3D" id="3.20.20.150">
    <property type="entry name" value="Divalent-metal-dependent TIM barrel enzymes"/>
    <property type="match status" value="1"/>
</dbReference>
<evidence type="ECO:0000259" key="1">
    <source>
        <dbReference type="Pfam" id="PF01261"/>
    </source>
</evidence>
<accession>A0A2N7WXH0</accession>
<evidence type="ECO:0000313" key="3">
    <source>
        <dbReference type="EMBL" id="PMS34206.1"/>
    </source>
</evidence>
<keyword evidence="3" id="KW-0413">Isomerase</keyword>
<sequence>MRIAISNIAWEVRDDQHAAAILKQHNVDAVDVAPGKYFPDPKCAEAADIQRVRAWWAERGIEITGMQSLLFGTSGLNLFGTAESQQAMLEHLRAVCRIGAGLGGTRLVFGSPRNRDRTGLADEAAHDIAVAFFRRLGDIAAEHGVVVCLEPNPPCYGANFMTNSRDTATVVSAVAHPAIRMQLDTGAVTINEENPWQVVTDYEHLIGHVHASEPGLVTLGEGGANHAAIATVLTEKLPAHVVSIEMLAPKSGSAIDAVRRAVAEAVRCYRPANGASA</sequence>
<reference evidence="2 5" key="2">
    <citation type="submission" date="2020-04" db="EMBL/GenBank/DDBJ databases">
        <authorList>
            <person name="De Canck E."/>
        </authorList>
    </citation>
    <scope>NUCLEOTIDE SEQUENCE [LARGE SCALE GENOMIC DNA]</scope>
    <source>
        <strain evidence="2 5">LMG 27174</strain>
    </source>
</reference>
<dbReference type="Proteomes" id="UP000235659">
    <property type="component" value="Unassembled WGS sequence"/>
</dbReference>
<dbReference type="Proteomes" id="UP000494205">
    <property type="component" value="Unassembled WGS sequence"/>
</dbReference>
<organism evidence="2 5">
    <name type="scientific">Paraburkholderia rhynchosiae</name>
    <dbReference type="NCBI Taxonomy" id="487049"/>
    <lineage>
        <taxon>Bacteria</taxon>
        <taxon>Pseudomonadati</taxon>
        <taxon>Pseudomonadota</taxon>
        <taxon>Betaproteobacteria</taxon>
        <taxon>Burkholderiales</taxon>
        <taxon>Burkholderiaceae</taxon>
        <taxon>Paraburkholderia</taxon>
    </lineage>
</organism>